<reference evidence="2 3" key="1">
    <citation type="submission" date="2024-09" db="EMBL/GenBank/DDBJ databases">
        <authorList>
            <consortium name="All-Russian atlas of soil microorganisms"/>
            <consortium name="as a basis for the search for new antimicrobial producers and enzymes with unique properties"/>
            <person name="Sokolova E.A."/>
            <person name="Voronina E.N."/>
        </authorList>
    </citation>
    <scope>NUCLEOTIDE SEQUENCE [LARGE SCALE GENOMIC DNA]</scope>
    <source>
        <strain evidence="2 3">AF-22b-331.1</strain>
    </source>
</reference>
<evidence type="ECO:0000259" key="1">
    <source>
        <dbReference type="Pfam" id="PF14096"/>
    </source>
</evidence>
<feature type="domain" description="DUF4274" evidence="1">
    <location>
        <begin position="22"/>
        <end position="96"/>
    </location>
</feature>
<sequence length="367" mass="40723">MTPDEFDRASRALLQDYLLKASPEQRHIYVARRNYDDSPELLAWLADRSELDRATALMMYWSLGAAWFTQYAADGDVPEHEREAHAIVRRIEQRYIDGFYAGRGLAFDPGNWPGPSMGDYPGLVMRRNVPDAMRVAVVGEQACDPFAEAVDTVFDDGLPLALAAQLHDMAAGVQPDRGPALGDAVAGEIDIWADVTPPTLLPMATAADPGWVVLETFLGQASPQECHQLMLFADTSALSDALQWLLEQPTLAASSALAFYWNLGASWYVPFATIEDVPESHRYTAAVLRRIEQRLADDGYADHGLGFDLARIRPRFPTRWPGRDERRAIPGQMWRPRPGQIVDESEDVDFITGLPEDIAEALANARG</sequence>
<dbReference type="EMBL" id="JBHGCJ010000012">
    <property type="protein sequence ID" value="MFG6110523.1"/>
    <property type="molecule type" value="Genomic_DNA"/>
</dbReference>
<dbReference type="InterPro" id="IPR025369">
    <property type="entry name" value="DUF4274"/>
</dbReference>
<dbReference type="Proteomes" id="UP001605261">
    <property type="component" value="Unassembled WGS sequence"/>
</dbReference>
<organism evidence="2 3">
    <name type="scientific">Stenotrophomonas nematodicola</name>
    <dbReference type="NCBI Taxonomy" id="2656746"/>
    <lineage>
        <taxon>Bacteria</taxon>
        <taxon>Pseudomonadati</taxon>
        <taxon>Pseudomonadota</taxon>
        <taxon>Gammaproteobacteria</taxon>
        <taxon>Lysobacterales</taxon>
        <taxon>Lysobacteraceae</taxon>
        <taxon>Stenotrophomonas</taxon>
    </lineage>
</organism>
<comment type="caution">
    <text evidence="2">The sequence shown here is derived from an EMBL/GenBank/DDBJ whole genome shotgun (WGS) entry which is preliminary data.</text>
</comment>
<evidence type="ECO:0000313" key="2">
    <source>
        <dbReference type="EMBL" id="MFG6110523.1"/>
    </source>
</evidence>
<name>A0ABW7CZZ0_9GAMM</name>
<feature type="domain" description="DUF4274" evidence="1">
    <location>
        <begin position="240"/>
        <end position="296"/>
    </location>
</feature>
<dbReference type="RefSeq" id="WP_394164095.1">
    <property type="nucleotide sequence ID" value="NZ_JBHGCJ010000012.1"/>
</dbReference>
<evidence type="ECO:0000313" key="3">
    <source>
        <dbReference type="Proteomes" id="UP001605261"/>
    </source>
</evidence>
<protein>
    <submittedName>
        <fullName evidence="2">DUF4274 domain-containing protein</fullName>
    </submittedName>
</protein>
<gene>
    <name evidence="2" type="ORF">ACEU0G_000399</name>
</gene>
<accession>A0ABW7CZZ0</accession>
<proteinExistence type="predicted"/>
<keyword evidence="3" id="KW-1185">Reference proteome</keyword>
<dbReference type="Pfam" id="PF14096">
    <property type="entry name" value="DUF4274"/>
    <property type="match status" value="2"/>
</dbReference>